<reference evidence="1" key="1">
    <citation type="submission" date="2024-06" db="EMBL/GenBank/DDBJ databases">
        <authorList>
            <person name="Campbell A.G."/>
        </authorList>
    </citation>
    <scope>NUCLEOTIDE SEQUENCE</scope>
    <source>
        <strain evidence="1">EM17</strain>
    </source>
</reference>
<dbReference type="Proteomes" id="UP001432995">
    <property type="component" value="Unassembled WGS sequence"/>
</dbReference>
<organism evidence="1 2">
    <name type="scientific">Methylobacterium brachiatum</name>
    <dbReference type="NCBI Taxonomy" id="269660"/>
    <lineage>
        <taxon>Bacteria</taxon>
        <taxon>Pseudomonadati</taxon>
        <taxon>Pseudomonadota</taxon>
        <taxon>Alphaproteobacteria</taxon>
        <taxon>Hyphomicrobiales</taxon>
        <taxon>Methylobacteriaceae</taxon>
        <taxon>Methylobacterium</taxon>
    </lineage>
</organism>
<keyword evidence="2" id="KW-1185">Reference proteome</keyword>
<sequence>MRDFGASIQVVPMRRSVFEATRRDVNALAYDAAQDGLVLYDKALESAP</sequence>
<evidence type="ECO:0000313" key="2">
    <source>
        <dbReference type="Proteomes" id="UP001432995"/>
    </source>
</evidence>
<dbReference type="EMBL" id="JBELQD010000022">
    <property type="protein sequence ID" value="MER2290261.1"/>
    <property type="molecule type" value="Genomic_DNA"/>
</dbReference>
<name>A0ABV1R6A8_9HYPH</name>
<gene>
    <name evidence="1" type="ORF">ABS770_18500</name>
</gene>
<proteinExistence type="predicted"/>
<comment type="caution">
    <text evidence="1">The sequence shown here is derived from an EMBL/GenBank/DDBJ whole genome shotgun (WGS) entry which is preliminary data.</text>
</comment>
<protein>
    <submittedName>
        <fullName evidence="1">Uncharacterized protein</fullName>
    </submittedName>
</protein>
<dbReference type="RefSeq" id="WP_350379406.1">
    <property type="nucleotide sequence ID" value="NZ_JBELQD010000022.1"/>
</dbReference>
<evidence type="ECO:0000313" key="1">
    <source>
        <dbReference type="EMBL" id="MER2290261.1"/>
    </source>
</evidence>
<accession>A0ABV1R6A8</accession>